<gene>
    <name evidence="7" type="ORF">D477_019818</name>
</gene>
<keyword evidence="2" id="KW-0813">Transport</keyword>
<dbReference type="GO" id="GO:0005524">
    <property type="term" value="F:ATP binding"/>
    <property type="evidence" value="ECO:0007669"/>
    <property type="project" value="UniProtKB-KW"/>
</dbReference>
<name>N1UQ28_9MICC</name>
<keyword evidence="8" id="KW-1185">Reference proteome</keyword>
<dbReference type="PROSITE" id="PS50893">
    <property type="entry name" value="ABC_TRANSPORTER_2"/>
    <property type="match status" value="1"/>
</dbReference>
<reference evidence="7 8" key="1">
    <citation type="journal article" date="2013" name="Genome Announc.">
        <title>Draft Genome Sequence of Arthrobacter crystallopoietes Strain BAB-32, Revealing Genes for Bioremediation.</title>
        <authorList>
            <person name="Joshi M.N."/>
            <person name="Pandit A.S."/>
            <person name="Sharma A."/>
            <person name="Pandya R.V."/>
            <person name="Desai S.M."/>
            <person name="Saxena A.K."/>
            <person name="Bagatharia S.B."/>
        </authorList>
    </citation>
    <scope>NUCLEOTIDE SEQUENCE [LARGE SCALE GENOMIC DNA]</scope>
    <source>
        <strain evidence="7 8">BAB-32</strain>
    </source>
</reference>
<dbReference type="GO" id="GO:0055085">
    <property type="term" value="P:transmembrane transport"/>
    <property type="evidence" value="ECO:0007669"/>
    <property type="project" value="UniProtKB-ARBA"/>
</dbReference>
<dbReference type="SUPFAM" id="SSF52540">
    <property type="entry name" value="P-loop containing nucleoside triphosphate hydrolases"/>
    <property type="match status" value="1"/>
</dbReference>
<dbReference type="SMART" id="SM00382">
    <property type="entry name" value="AAA"/>
    <property type="match status" value="1"/>
</dbReference>
<keyword evidence="4" id="KW-0067">ATP-binding</keyword>
<dbReference type="CDD" id="cd03257">
    <property type="entry name" value="ABC_NikE_OppD_transporters"/>
    <property type="match status" value="1"/>
</dbReference>
<dbReference type="EMBL" id="ANPE02000264">
    <property type="protein sequence ID" value="EMY32496.1"/>
    <property type="molecule type" value="Genomic_DNA"/>
</dbReference>
<dbReference type="RefSeq" id="WP_005273969.1">
    <property type="nucleotide sequence ID" value="NZ_ANPE02000264.1"/>
</dbReference>
<evidence type="ECO:0000313" key="8">
    <source>
        <dbReference type="Proteomes" id="UP000010729"/>
    </source>
</evidence>
<dbReference type="Pfam" id="PF00005">
    <property type="entry name" value="ABC_tran"/>
    <property type="match status" value="1"/>
</dbReference>
<evidence type="ECO:0000313" key="7">
    <source>
        <dbReference type="EMBL" id="EMY32496.1"/>
    </source>
</evidence>
<dbReference type="InterPro" id="IPR050319">
    <property type="entry name" value="ABC_transp_ATP-bind"/>
</dbReference>
<dbReference type="Proteomes" id="UP000010729">
    <property type="component" value="Unassembled WGS sequence"/>
</dbReference>
<dbReference type="PANTHER" id="PTHR43776:SF7">
    <property type="entry name" value="D,D-DIPEPTIDE TRANSPORT ATP-BINDING PROTEIN DDPF-RELATED"/>
    <property type="match status" value="1"/>
</dbReference>
<accession>N1UQ28</accession>
<dbReference type="InterPro" id="IPR017871">
    <property type="entry name" value="ABC_transporter-like_CS"/>
</dbReference>
<sequence>PASTGFTSPAGPSPARPARDTPAVPRPPAASAGPVLEAAGLTKTFRTPDKEPFTAVDNVSFELAAGETLGLVGESGSGKTTTARLALGLAEPDAGGVRLFGEPWSGLAERDRRSRRALVGAVYQDPLSSFDPRLTVGQLLADALSAGRSLNPKPHAAEINRLLDLVGLPAHLAARGPRTLSGGQRQRVAIARALAPQPKIIICDEPASALDVSVQAQILDLLNDLQQEFGLSYLFISHDLGVVRHMSDRVAVMQGGRIVEHGPAEQLFSAPQHPYTRRLLAATVHPPRANR</sequence>
<dbReference type="InterPro" id="IPR003593">
    <property type="entry name" value="AAA+_ATPase"/>
</dbReference>
<dbReference type="InterPro" id="IPR003439">
    <property type="entry name" value="ABC_transporter-like_ATP-bd"/>
</dbReference>
<evidence type="ECO:0000256" key="3">
    <source>
        <dbReference type="ARBA" id="ARBA00022741"/>
    </source>
</evidence>
<evidence type="ECO:0000259" key="6">
    <source>
        <dbReference type="PROSITE" id="PS50893"/>
    </source>
</evidence>
<dbReference type="AlphaFoldDB" id="N1UQ28"/>
<dbReference type="Gene3D" id="3.40.50.300">
    <property type="entry name" value="P-loop containing nucleotide triphosphate hydrolases"/>
    <property type="match status" value="1"/>
</dbReference>
<feature type="region of interest" description="Disordered" evidence="5">
    <location>
        <begin position="1"/>
        <end position="35"/>
    </location>
</feature>
<feature type="non-terminal residue" evidence="7">
    <location>
        <position position="1"/>
    </location>
</feature>
<dbReference type="PANTHER" id="PTHR43776">
    <property type="entry name" value="TRANSPORT ATP-BINDING PROTEIN"/>
    <property type="match status" value="1"/>
</dbReference>
<evidence type="ECO:0000256" key="1">
    <source>
        <dbReference type="ARBA" id="ARBA00005417"/>
    </source>
</evidence>
<proteinExistence type="inferred from homology"/>
<organism evidence="7 8">
    <name type="scientific">Arthrobacter crystallopoietes BAB-32</name>
    <dbReference type="NCBI Taxonomy" id="1246476"/>
    <lineage>
        <taxon>Bacteria</taxon>
        <taxon>Bacillati</taxon>
        <taxon>Actinomycetota</taxon>
        <taxon>Actinomycetes</taxon>
        <taxon>Micrococcales</taxon>
        <taxon>Micrococcaceae</taxon>
        <taxon>Crystallibacter</taxon>
    </lineage>
</organism>
<feature type="domain" description="ABC transporter" evidence="6">
    <location>
        <begin position="36"/>
        <end position="280"/>
    </location>
</feature>
<protein>
    <submittedName>
        <fullName evidence="7">ABC transporter</fullName>
    </submittedName>
</protein>
<keyword evidence="3" id="KW-0547">Nucleotide-binding</keyword>
<evidence type="ECO:0000256" key="5">
    <source>
        <dbReference type="SAM" id="MobiDB-lite"/>
    </source>
</evidence>
<dbReference type="InterPro" id="IPR027417">
    <property type="entry name" value="P-loop_NTPase"/>
</dbReference>
<comment type="caution">
    <text evidence="7">The sequence shown here is derived from an EMBL/GenBank/DDBJ whole genome shotgun (WGS) entry which is preliminary data.</text>
</comment>
<dbReference type="GO" id="GO:0016887">
    <property type="term" value="F:ATP hydrolysis activity"/>
    <property type="evidence" value="ECO:0007669"/>
    <property type="project" value="InterPro"/>
</dbReference>
<comment type="similarity">
    <text evidence="1">Belongs to the ABC transporter superfamily.</text>
</comment>
<evidence type="ECO:0000256" key="4">
    <source>
        <dbReference type="ARBA" id="ARBA00022840"/>
    </source>
</evidence>
<dbReference type="PROSITE" id="PS00211">
    <property type="entry name" value="ABC_TRANSPORTER_1"/>
    <property type="match status" value="1"/>
</dbReference>
<dbReference type="OrthoDB" id="8481147at2"/>
<evidence type="ECO:0000256" key="2">
    <source>
        <dbReference type="ARBA" id="ARBA00022448"/>
    </source>
</evidence>